<evidence type="ECO:0000256" key="13">
    <source>
        <dbReference type="ARBA" id="ARBA00022993"/>
    </source>
</evidence>
<keyword evidence="7 16" id="KW-0963">Cytoplasm</keyword>
<dbReference type="InterPro" id="IPR004619">
    <property type="entry name" value="Type_III_PanK"/>
</dbReference>
<organism evidence="17 18">
    <name type="scientific">Azotobacter chroococcum NCIMB 8003</name>
    <dbReference type="NCBI Taxonomy" id="1328314"/>
    <lineage>
        <taxon>Bacteria</taxon>
        <taxon>Pseudomonadati</taxon>
        <taxon>Pseudomonadota</taxon>
        <taxon>Gammaproteobacteria</taxon>
        <taxon>Pseudomonadales</taxon>
        <taxon>Pseudomonadaceae</taxon>
        <taxon>Azotobacter</taxon>
    </lineage>
</organism>
<name>A0A0C4WQE5_9GAMM</name>
<evidence type="ECO:0000256" key="9">
    <source>
        <dbReference type="ARBA" id="ARBA00022741"/>
    </source>
</evidence>
<dbReference type="STRING" id="1328314.Achr_35300"/>
<dbReference type="EMBL" id="CP010415">
    <property type="protein sequence ID" value="AJE22926.1"/>
    <property type="molecule type" value="Genomic_DNA"/>
</dbReference>
<dbReference type="CDD" id="cd24015">
    <property type="entry name" value="ASKHA_NBD_PanK-III"/>
    <property type="match status" value="1"/>
</dbReference>
<evidence type="ECO:0000256" key="16">
    <source>
        <dbReference type="HAMAP-Rule" id="MF_01274"/>
    </source>
</evidence>
<reference evidence="17 18" key="1">
    <citation type="journal article" date="2015" name="PLoS ONE">
        <title>Azotobacter Genomes: The Genome of Azotobacter chroococcum NCIMB 8003 (ATCC 4412).</title>
        <authorList>
            <person name="Robson R.L."/>
            <person name="Jones R."/>
            <person name="Robson R.M."/>
            <person name="Schwartz A."/>
            <person name="Richardson T.H."/>
        </authorList>
    </citation>
    <scope>NUCLEOTIDE SEQUENCE [LARGE SCALE GENOMIC DNA]</scope>
    <source>
        <strain evidence="17 18">NCIMB 8003</strain>
    </source>
</reference>
<keyword evidence="8 16" id="KW-0808">Transferase</keyword>
<dbReference type="AlphaFoldDB" id="A0A0C4WQE5"/>
<feature type="binding site" evidence="16">
    <location>
        <position position="125"/>
    </location>
    <ligand>
        <name>ATP</name>
        <dbReference type="ChEBI" id="CHEBI:30616"/>
    </ligand>
</feature>
<evidence type="ECO:0000256" key="14">
    <source>
        <dbReference type="ARBA" id="ARBA00038036"/>
    </source>
</evidence>
<feature type="binding site" evidence="16">
    <location>
        <begin position="100"/>
        <end position="103"/>
    </location>
    <ligand>
        <name>substrate</name>
    </ligand>
</feature>
<dbReference type="Gene3D" id="3.30.420.40">
    <property type="match status" value="2"/>
</dbReference>
<dbReference type="RefSeq" id="WP_039806183.1">
    <property type="nucleotide sequence ID" value="NZ_CP010415.1"/>
</dbReference>
<comment type="function">
    <text evidence="16">Catalyzes the phosphorylation of pantothenate (Pan), the first step in CoA biosynthesis.</text>
</comment>
<comment type="cofactor">
    <cofactor evidence="2">
        <name>K(+)</name>
        <dbReference type="ChEBI" id="CHEBI:29103"/>
    </cofactor>
</comment>
<evidence type="ECO:0000313" key="18">
    <source>
        <dbReference type="Proteomes" id="UP000068210"/>
    </source>
</evidence>
<comment type="cofactor">
    <cofactor evidence="16">
        <name>NH4(+)</name>
        <dbReference type="ChEBI" id="CHEBI:28938"/>
    </cofactor>
    <cofactor evidence="16">
        <name>K(+)</name>
        <dbReference type="ChEBI" id="CHEBI:29103"/>
    </cofactor>
    <text evidence="16">A monovalent cation. Ammonium or potassium.</text>
</comment>
<keyword evidence="11 16" id="KW-0067">ATP-binding</keyword>
<dbReference type="HOGENOM" id="CLU_066627_0_1_6"/>
<dbReference type="KEGG" id="acx:Achr_35300"/>
<evidence type="ECO:0000256" key="12">
    <source>
        <dbReference type="ARBA" id="ARBA00022958"/>
    </source>
</evidence>
<dbReference type="NCBIfam" id="NF009859">
    <property type="entry name" value="PRK13322.1-4"/>
    <property type="match status" value="1"/>
</dbReference>
<gene>
    <name evidence="16 17" type="primary">coaX</name>
    <name evidence="17" type="ORF">Achr_35300</name>
</gene>
<evidence type="ECO:0000256" key="8">
    <source>
        <dbReference type="ARBA" id="ARBA00022679"/>
    </source>
</evidence>
<comment type="pathway">
    <text evidence="4 16">Cofactor biosynthesis; coenzyme A biosynthesis; CoA from (R)-pantothenate: step 1/5.</text>
</comment>
<keyword evidence="10 16" id="KW-0418">Kinase</keyword>
<feature type="binding site" evidence="16">
    <location>
        <position position="93"/>
    </location>
    <ligand>
        <name>substrate</name>
    </ligand>
</feature>
<keyword evidence="18" id="KW-1185">Reference proteome</keyword>
<comment type="similarity">
    <text evidence="14 16">Belongs to the type III pantothenate kinase family.</text>
</comment>
<dbReference type="Pfam" id="PF03309">
    <property type="entry name" value="Pan_kinase"/>
    <property type="match status" value="1"/>
</dbReference>
<dbReference type="SUPFAM" id="SSF53067">
    <property type="entry name" value="Actin-like ATPase domain"/>
    <property type="match status" value="2"/>
</dbReference>
<dbReference type="GO" id="GO:0005737">
    <property type="term" value="C:cytoplasm"/>
    <property type="evidence" value="ECO:0007669"/>
    <property type="project" value="UniProtKB-SubCell"/>
</dbReference>
<dbReference type="NCBIfam" id="TIGR00671">
    <property type="entry name" value="baf"/>
    <property type="match status" value="1"/>
</dbReference>
<dbReference type="PANTHER" id="PTHR34265">
    <property type="entry name" value="TYPE III PANTOTHENATE KINASE"/>
    <property type="match status" value="1"/>
</dbReference>
<evidence type="ECO:0000256" key="1">
    <source>
        <dbReference type="ARBA" id="ARBA00001206"/>
    </source>
</evidence>
<comment type="subcellular location">
    <subcellularLocation>
        <location evidence="3 16">Cytoplasm</location>
    </subcellularLocation>
</comment>
<evidence type="ECO:0000256" key="10">
    <source>
        <dbReference type="ARBA" id="ARBA00022777"/>
    </source>
</evidence>
<feature type="binding site" evidence="16">
    <location>
        <begin position="6"/>
        <end position="13"/>
    </location>
    <ligand>
        <name>ATP</name>
        <dbReference type="ChEBI" id="CHEBI:30616"/>
    </ligand>
</feature>
<comment type="subunit">
    <text evidence="5 16">Homodimer.</text>
</comment>
<feature type="active site" description="Proton acceptor" evidence="16">
    <location>
        <position position="102"/>
    </location>
</feature>
<comment type="catalytic activity">
    <reaction evidence="1 16">
        <text>(R)-pantothenate + ATP = (R)-4'-phosphopantothenate + ADP + H(+)</text>
        <dbReference type="Rhea" id="RHEA:16373"/>
        <dbReference type="ChEBI" id="CHEBI:10986"/>
        <dbReference type="ChEBI" id="CHEBI:15378"/>
        <dbReference type="ChEBI" id="CHEBI:29032"/>
        <dbReference type="ChEBI" id="CHEBI:30616"/>
        <dbReference type="ChEBI" id="CHEBI:456216"/>
        <dbReference type="EC" id="2.7.1.33"/>
    </reaction>
</comment>
<keyword evidence="13 16" id="KW-0173">Coenzyme A biosynthesis</keyword>
<evidence type="ECO:0000256" key="2">
    <source>
        <dbReference type="ARBA" id="ARBA00001958"/>
    </source>
</evidence>
<evidence type="ECO:0000256" key="7">
    <source>
        <dbReference type="ARBA" id="ARBA00022490"/>
    </source>
</evidence>
<feature type="binding site" evidence="16">
    <location>
        <position position="122"/>
    </location>
    <ligand>
        <name>K(+)</name>
        <dbReference type="ChEBI" id="CHEBI:29103"/>
    </ligand>
</feature>
<accession>A0A0C4WQE5</accession>
<evidence type="ECO:0000256" key="5">
    <source>
        <dbReference type="ARBA" id="ARBA00011738"/>
    </source>
</evidence>
<dbReference type="GO" id="GO:0004594">
    <property type="term" value="F:pantothenate kinase activity"/>
    <property type="evidence" value="ECO:0007669"/>
    <property type="project" value="UniProtKB-UniRule"/>
</dbReference>
<evidence type="ECO:0000256" key="15">
    <source>
        <dbReference type="ARBA" id="ARBA00040883"/>
    </source>
</evidence>
<dbReference type="Proteomes" id="UP000068210">
    <property type="component" value="Chromosome"/>
</dbReference>
<dbReference type="GO" id="GO:0005524">
    <property type="term" value="F:ATP binding"/>
    <property type="evidence" value="ECO:0007669"/>
    <property type="project" value="UniProtKB-UniRule"/>
</dbReference>
<dbReference type="GO" id="GO:0046872">
    <property type="term" value="F:metal ion binding"/>
    <property type="evidence" value="ECO:0007669"/>
    <property type="project" value="UniProtKB-KW"/>
</dbReference>
<evidence type="ECO:0000256" key="4">
    <source>
        <dbReference type="ARBA" id="ARBA00005225"/>
    </source>
</evidence>
<dbReference type="InterPro" id="IPR043129">
    <property type="entry name" value="ATPase_NBD"/>
</dbReference>
<dbReference type="GO" id="GO:0015937">
    <property type="term" value="P:coenzyme A biosynthetic process"/>
    <property type="evidence" value="ECO:0007669"/>
    <property type="project" value="UniProtKB-UniRule"/>
</dbReference>
<keyword evidence="9 16" id="KW-0547">Nucleotide-binding</keyword>
<keyword evidence="16" id="KW-0479">Metal-binding</keyword>
<sequence>MIIELDCGNSFIKWRIIDAASQVLLSGVVGSTEELVRALEGARVSHELYHCRMVSVRSDEETACLEQCLAQKFGLRVLTARPASCLAGVRNGYVNYESLGLDRWMAVIAAYHLSAGACLVLDLGTAVTADFVAANGDHKGGFICPGLPLLRSQLRTHTRRIHYDAVASNQFMAEPLAPGRSTAEAVERGCALMLKGFVRSQVELAMAYWGDDYEVFLTGGDASVVADVLPRVRVVPDLIFIGLAIACPISS</sequence>
<keyword evidence="12 16" id="KW-0630">Potassium</keyword>
<dbReference type="PANTHER" id="PTHR34265:SF1">
    <property type="entry name" value="TYPE III PANTOTHENATE KINASE"/>
    <property type="match status" value="1"/>
</dbReference>
<evidence type="ECO:0000313" key="17">
    <source>
        <dbReference type="EMBL" id="AJE22926.1"/>
    </source>
</evidence>
<dbReference type="EC" id="2.7.1.33" evidence="6 16"/>
<feature type="binding site" evidence="16">
    <location>
        <position position="182"/>
    </location>
    <ligand>
        <name>substrate</name>
    </ligand>
</feature>
<dbReference type="HAMAP" id="MF_01274">
    <property type="entry name" value="Pantothen_kinase_3"/>
    <property type="match status" value="1"/>
</dbReference>
<evidence type="ECO:0000256" key="11">
    <source>
        <dbReference type="ARBA" id="ARBA00022840"/>
    </source>
</evidence>
<protein>
    <recommendedName>
        <fullName evidence="15 16">Type III pantothenate kinase</fullName>
        <ecNumber evidence="6 16">2.7.1.33</ecNumber>
    </recommendedName>
    <alternativeName>
        <fullName evidence="16">PanK-III</fullName>
    </alternativeName>
    <alternativeName>
        <fullName evidence="16">Pantothenic acid kinase</fullName>
    </alternativeName>
</protein>
<evidence type="ECO:0000256" key="3">
    <source>
        <dbReference type="ARBA" id="ARBA00004496"/>
    </source>
</evidence>
<proteinExistence type="inferred from homology"/>
<dbReference type="UniPathway" id="UPA00241">
    <property type="reaction ID" value="UER00352"/>
</dbReference>
<evidence type="ECO:0000256" key="6">
    <source>
        <dbReference type="ARBA" id="ARBA00012102"/>
    </source>
</evidence>